<evidence type="ECO:0000256" key="5">
    <source>
        <dbReference type="ARBA" id="ARBA00022840"/>
    </source>
</evidence>
<dbReference type="SUPFAM" id="SSF52540">
    <property type="entry name" value="P-loop containing nucleoside triphosphate hydrolases"/>
    <property type="match status" value="2"/>
</dbReference>
<accession>A0A1D8NCY8</accession>
<organism evidence="12 13">
    <name type="scientific">Yarrowia lipolytica</name>
    <name type="common">Candida lipolytica</name>
    <dbReference type="NCBI Taxonomy" id="4952"/>
    <lineage>
        <taxon>Eukaryota</taxon>
        <taxon>Fungi</taxon>
        <taxon>Dikarya</taxon>
        <taxon>Ascomycota</taxon>
        <taxon>Saccharomycotina</taxon>
        <taxon>Dipodascomycetes</taxon>
        <taxon>Dipodascales</taxon>
        <taxon>Dipodascales incertae sedis</taxon>
        <taxon>Yarrowia</taxon>
    </lineage>
</organism>
<dbReference type="GO" id="GO:0043139">
    <property type="term" value="F:5'-3' DNA helicase activity"/>
    <property type="evidence" value="ECO:0007669"/>
    <property type="project" value="UniProtKB-EC"/>
</dbReference>
<keyword evidence="9" id="KW-0233">DNA recombination</keyword>
<feature type="compositionally biased region" description="Low complexity" evidence="10">
    <location>
        <begin position="51"/>
        <end position="76"/>
    </location>
</feature>
<keyword evidence="4 9" id="KW-0347">Helicase</keyword>
<evidence type="ECO:0000256" key="3">
    <source>
        <dbReference type="ARBA" id="ARBA00022801"/>
    </source>
</evidence>
<dbReference type="GeneID" id="2910534"/>
<dbReference type="GO" id="GO:0160225">
    <property type="term" value="F:G-quadruplex unwinding activity"/>
    <property type="evidence" value="ECO:0007669"/>
    <property type="project" value="EnsemblFungi"/>
</dbReference>
<dbReference type="SMART" id="SM00382">
    <property type="entry name" value="AAA"/>
    <property type="match status" value="1"/>
</dbReference>
<keyword evidence="1 9" id="KW-0547">Nucleotide-binding</keyword>
<proteinExistence type="inferred from homology"/>
<dbReference type="InterPro" id="IPR051055">
    <property type="entry name" value="PIF1_helicase"/>
</dbReference>
<dbReference type="Gene3D" id="3.40.50.300">
    <property type="entry name" value="P-loop containing nucleotide triphosphate hydrolases"/>
    <property type="match status" value="1"/>
</dbReference>
<dbReference type="GO" id="GO:0140445">
    <property type="term" value="C:chromosome, telomeric repeat region"/>
    <property type="evidence" value="ECO:0007669"/>
    <property type="project" value="EnsemblFungi"/>
</dbReference>
<dbReference type="Proteomes" id="UP000182444">
    <property type="component" value="Chromosome 1D"/>
</dbReference>
<dbReference type="Pfam" id="PF21530">
    <property type="entry name" value="Pif1_2B_dom"/>
    <property type="match status" value="1"/>
</dbReference>
<dbReference type="EMBL" id="CP017556">
    <property type="protein sequence ID" value="AOW03487.1"/>
    <property type="molecule type" value="Genomic_DNA"/>
</dbReference>
<dbReference type="GO" id="GO:0051880">
    <property type="term" value="F:G-quadruplex DNA binding"/>
    <property type="evidence" value="ECO:0007669"/>
    <property type="project" value="EnsemblFungi"/>
</dbReference>
<dbReference type="GO" id="GO:0016887">
    <property type="term" value="F:ATP hydrolysis activity"/>
    <property type="evidence" value="ECO:0007669"/>
    <property type="project" value="EnsemblFungi"/>
</dbReference>
<dbReference type="PANTHER" id="PTHR47642">
    <property type="entry name" value="ATP-DEPENDENT DNA HELICASE"/>
    <property type="match status" value="1"/>
</dbReference>
<dbReference type="PANTHER" id="PTHR47642:SF5">
    <property type="entry name" value="ATP-DEPENDENT DNA HELICASE"/>
    <property type="match status" value="1"/>
</dbReference>
<dbReference type="GO" id="GO:0005524">
    <property type="term" value="F:ATP binding"/>
    <property type="evidence" value="ECO:0007669"/>
    <property type="project" value="UniProtKB-KW"/>
</dbReference>
<evidence type="ECO:0000313" key="12">
    <source>
        <dbReference type="EMBL" id="AOW03487.1"/>
    </source>
</evidence>
<feature type="domain" description="AAA+ ATPase" evidence="11">
    <location>
        <begin position="134"/>
        <end position="298"/>
    </location>
</feature>
<keyword evidence="3 9" id="KW-0378">Hydrolase</keyword>
<evidence type="ECO:0000256" key="6">
    <source>
        <dbReference type="ARBA" id="ARBA00023125"/>
    </source>
</evidence>
<dbReference type="GO" id="GO:0070336">
    <property type="term" value="F:flap-structured DNA binding"/>
    <property type="evidence" value="ECO:0007669"/>
    <property type="project" value="EnsemblFungi"/>
</dbReference>
<dbReference type="VEuPathDB" id="FungiDB:YALI1_D03167g"/>
<dbReference type="KEGG" id="yli:2910534"/>
<keyword evidence="6" id="KW-0238">DNA-binding</keyword>
<keyword evidence="8" id="KW-0413">Isomerase</keyword>
<evidence type="ECO:0000256" key="1">
    <source>
        <dbReference type="ARBA" id="ARBA00022741"/>
    </source>
</evidence>
<gene>
    <name evidence="12" type="ORF">YALI1_D03167g</name>
</gene>
<evidence type="ECO:0000256" key="10">
    <source>
        <dbReference type="SAM" id="MobiDB-lite"/>
    </source>
</evidence>
<evidence type="ECO:0000259" key="11">
    <source>
        <dbReference type="SMART" id="SM00382"/>
    </source>
</evidence>
<evidence type="ECO:0000256" key="7">
    <source>
        <dbReference type="ARBA" id="ARBA00023204"/>
    </source>
</evidence>
<feature type="region of interest" description="Disordered" evidence="10">
    <location>
        <begin position="649"/>
        <end position="671"/>
    </location>
</feature>
<dbReference type="GO" id="GO:0006310">
    <property type="term" value="P:DNA recombination"/>
    <property type="evidence" value="ECO:0007669"/>
    <property type="project" value="UniProtKB-KW"/>
</dbReference>
<dbReference type="GO" id="GO:1990814">
    <property type="term" value="F:DNA/DNA annealing activity"/>
    <property type="evidence" value="ECO:0007669"/>
    <property type="project" value="EnsemblFungi"/>
</dbReference>
<dbReference type="GO" id="GO:0005730">
    <property type="term" value="C:nucleolus"/>
    <property type="evidence" value="ECO:0007669"/>
    <property type="project" value="EnsemblFungi"/>
</dbReference>
<feature type="compositionally biased region" description="Polar residues" evidence="10">
    <location>
        <begin position="1"/>
        <end position="10"/>
    </location>
</feature>
<dbReference type="InterPro" id="IPR010285">
    <property type="entry name" value="DNA_helicase_pif1-like_DEAD"/>
</dbReference>
<dbReference type="GO" id="GO:1903469">
    <property type="term" value="P:removal of RNA primer involved in mitotic DNA replication"/>
    <property type="evidence" value="ECO:0007669"/>
    <property type="project" value="EnsemblFungi"/>
</dbReference>
<dbReference type="CDD" id="cd18037">
    <property type="entry name" value="DEXSc_Pif1_like"/>
    <property type="match status" value="1"/>
</dbReference>
<protein>
    <recommendedName>
        <fullName evidence="9">ATP-dependent DNA helicase</fullName>
        <ecNumber evidence="9">5.6.2.3</ecNumber>
    </recommendedName>
</protein>
<feature type="compositionally biased region" description="Basic and acidic residues" evidence="10">
    <location>
        <begin position="649"/>
        <end position="660"/>
    </location>
</feature>
<dbReference type="eggNOG" id="KOG0987">
    <property type="taxonomic scope" value="Eukaryota"/>
</dbReference>
<dbReference type="RefSeq" id="XP_502332.3">
    <property type="nucleotide sequence ID" value="XM_502332.3"/>
</dbReference>
<evidence type="ECO:0000256" key="9">
    <source>
        <dbReference type="RuleBase" id="RU363044"/>
    </source>
</evidence>
<keyword evidence="5 9" id="KW-0067">ATP-binding</keyword>
<evidence type="ECO:0000313" key="13">
    <source>
        <dbReference type="Proteomes" id="UP000182444"/>
    </source>
</evidence>
<dbReference type="GO" id="GO:0003723">
    <property type="term" value="F:RNA binding"/>
    <property type="evidence" value="ECO:0007669"/>
    <property type="project" value="EnsemblFungi"/>
</dbReference>
<feature type="compositionally biased region" description="Acidic residues" evidence="10">
    <location>
        <begin position="661"/>
        <end position="671"/>
    </location>
</feature>
<feature type="region of interest" description="Disordered" evidence="10">
    <location>
        <begin position="1"/>
        <end position="100"/>
    </location>
</feature>
<dbReference type="GO" id="GO:0017116">
    <property type="term" value="F:single-stranded DNA helicase activity"/>
    <property type="evidence" value="ECO:0007669"/>
    <property type="project" value="EnsemblFungi"/>
</dbReference>
<dbReference type="OMA" id="VFRQQDN"/>
<dbReference type="GO" id="GO:1990426">
    <property type="term" value="P:mitotic recombination-dependent replication fork processing"/>
    <property type="evidence" value="ECO:0007669"/>
    <property type="project" value="EnsemblFungi"/>
</dbReference>
<dbReference type="GO" id="GO:0061995">
    <property type="term" value="F:ATP-dependent protein-DNA complex displacement activity"/>
    <property type="evidence" value="ECO:0007669"/>
    <property type="project" value="EnsemblFungi"/>
</dbReference>
<feature type="compositionally biased region" description="Basic and acidic residues" evidence="10">
    <location>
        <begin position="20"/>
        <end position="29"/>
    </location>
</feature>
<dbReference type="VEuPathDB" id="FungiDB:YALI0_D02607g"/>
<dbReference type="GO" id="GO:0000723">
    <property type="term" value="P:telomere maintenance"/>
    <property type="evidence" value="ECO:0007669"/>
    <property type="project" value="EnsemblFungi"/>
</dbReference>
<dbReference type="AlphaFoldDB" id="A0A1D8NCY8"/>
<comment type="similarity">
    <text evidence="9">Belongs to the helicase family.</text>
</comment>
<dbReference type="GO" id="GO:0033678">
    <property type="term" value="F:5'-3' DNA/RNA helicase activity"/>
    <property type="evidence" value="ECO:0007669"/>
    <property type="project" value="EnsemblFungi"/>
</dbReference>
<reference evidence="12 13" key="1">
    <citation type="journal article" date="2016" name="PLoS ONE">
        <title>Sequence Assembly of Yarrowia lipolytica Strain W29/CLIB89 Shows Transposable Element Diversity.</title>
        <authorList>
            <person name="Magnan C."/>
            <person name="Yu J."/>
            <person name="Chang I."/>
            <person name="Jahn E."/>
            <person name="Kanomata Y."/>
            <person name="Wu J."/>
            <person name="Zeller M."/>
            <person name="Oakes M."/>
            <person name="Baldi P."/>
            <person name="Sandmeyer S."/>
        </authorList>
    </citation>
    <scope>NUCLEOTIDE SEQUENCE [LARGE SCALE GENOMIC DNA]</scope>
    <source>
        <strain evidence="13">CLIB89(W29)</strain>
    </source>
</reference>
<dbReference type="Pfam" id="PF05970">
    <property type="entry name" value="PIF1"/>
    <property type="match status" value="1"/>
</dbReference>
<name>A0A1D8NCY8_YARLL</name>
<evidence type="ECO:0000256" key="4">
    <source>
        <dbReference type="ARBA" id="ARBA00022806"/>
    </source>
</evidence>
<evidence type="ECO:0000256" key="2">
    <source>
        <dbReference type="ARBA" id="ARBA00022763"/>
    </source>
</evidence>
<dbReference type="InterPro" id="IPR003593">
    <property type="entry name" value="AAA+_ATPase"/>
</dbReference>
<sequence>MRRSNNQPSITARFVRRKPDKLEGGERRAPVPSTSSPGVAGGPGLTRKRVVGSPGVSGVPGGSIQRRSGRGSLLESSDIKKSAYKVQKDRKRGEKPSFTNATNWQMTKVPEVTPEVLPTLSDEQKHVVDLVCKQRANVFFTGEAGTGKSLIIKTILRRFKNSGISCHVTAPTGLAAVNIGGVTIYRWSGLGLMNGTCDQMVQKISRSQDAKNRWLNTKVLIIDEVSMFPADAFGKLDIVGRRVRNKDRPFGGIQLVLTGDFFQLPPVGMNGTWLFSSDSFKKAIAHKVQLNKVFRQQGDTVLTDMLRKLRFSNPEDHDELDRFFRKLSRELDDSDGIVPTVLEPRNDAVNAKNQMELEKLPGPLFTLKSHDTADGNSLEDIDPNGRFLKNLDDNLRVVSELKLKLGAQVMVMKNIYKDHVELVNGNMGIVKWLMSASKYFTIAQSKPVKSQMFEAIEWVEGIVKNGKPLGYFVRSKDIRALKECPDVDSPHVKDWETAKRFLLEIYETMEVQYRFSPTPKFDCTSTDALLPVVKFVDNTYGTRYVYMAPETFQVPNTNSNGDHTGGWERKQVPLILAWAMSIHKCQGQTLGKVKVDLSKAFCMGQAYVALSRVSSKDNLQVVGFNPRREKPSQQVIEFYRQFSRPFEREERQNKLDKMVEELDDPDLDDLF</sequence>
<keyword evidence="2 9" id="KW-0227">DNA damage</keyword>
<dbReference type="GO" id="GO:1902983">
    <property type="term" value="P:DNA strand elongation involved in mitotic DNA replication"/>
    <property type="evidence" value="ECO:0007669"/>
    <property type="project" value="EnsemblFungi"/>
</dbReference>
<dbReference type="GO" id="GO:0033553">
    <property type="term" value="C:rDNA heterochromatin"/>
    <property type="evidence" value="ECO:0007669"/>
    <property type="project" value="EnsemblFungi"/>
</dbReference>
<comment type="catalytic activity">
    <reaction evidence="9">
        <text>ATP + H2O = ADP + phosphate + H(+)</text>
        <dbReference type="Rhea" id="RHEA:13065"/>
        <dbReference type="ChEBI" id="CHEBI:15377"/>
        <dbReference type="ChEBI" id="CHEBI:15378"/>
        <dbReference type="ChEBI" id="CHEBI:30616"/>
        <dbReference type="ChEBI" id="CHEBI:43474"/>
        <dbReference type="ChEBI" id="CHEBI:456216"/>
        <dbReference type="EC" id="5.6.2.3"/>
    </reaction>
</comment>
<dbReference type="InterPro" id="IPR049163">
    <property type="entry name" value="Pif1-like_2B_dom"/>
</dbReference>
<dbReference type="CDD" id="cd18809">
    <property type="entry name" value="SF1_C_RecD"/>
    <property type="match status" value="1"/>
</dbReference>
<evidence type="ECO:0000256" key="8">
    <source>
        <dbReference type="ARBA" id="ARBA00023235"/>
    </source>
</evidence>
<dbReference type="GO" id="GO:0043504">
    <property type="term" value="P:mitochondrial DNA repair"/>
    <property type="evidence" value="ECO:0007669"/>
    <property type="project" value="EnsemblFungi"/>
</dbReference>
<dbReference type="InterPro" id="IPR027417">
    <property type="entry name" value="P-loop_NTPase"/>
</dbReference>
<dbReference type="GO" id="GO:0035861">
    <property type="term" value="C:site of double-strand break"/>
    <property type="evidence" value="ECO:0007669"/>
    <property type="project" value="EnsemblFungi"/>
</dbReference>
<dbReference type="EC" id="5.6.2.3" evidence="9"/>
<keyword evidence="7 9" id="KW-0234">DNA repair</keyword>
<dbReference type="GO" id="GO:0005739">
    <property type="term" value="C:mitochondrion"/>
    <property type="evidence" value="ECO:0007669"/>
    <property type="project" value="EnsemblFungi"/>
</dbReference>
<comment type="cofactor">
    <cofactor evidence="9">
        <name>Mg(2+)</name>
        <dbReference type="ChEBI" id="CHEBI:18420"/>
    </cofactor>
</comment>